<comment type="catalytic activity">
    <reaction evidence="6">
        <text>a primary alcohol + NADP(+) = an aldehyde + NADPH + H(+)</text>
        <dbReference type="Rhea" id="RHEA:15937"/>
        <dbReference type="ChEBI" id="CHEBI:15378"/>
        <dbReference type="ChEBI" id="CHEBI:15734"/>
        <dbReference type="ChEBI" id="CHEBI:17478"/>
        <dbReference type="ChEBI" id="CHEBI:57783"/>
        <dbReference type="ChEBI" id="CHEBI:58349"/>
        <dbReference type="EC" id="1.1.1.2"/>
    </reaction>
</comment>
<gene>
    <name evidence="9" type="ORF">GCM10022222_34190</name>
</gene>
<evidence type="ECO:0000256" key="7">
    <source>
        <dbReference type="RuleBase" id="RU361277"/>
    </source>
</evidence>
<dbReference type="EC" id="1.1.1.2" evidence="5"/>
<reference evidence="10" key="1">
    <citation type="journal article" date="2019" name="Int. J. Syst. Evol. Microbiol.">
        <title>The Global Catalogue of Microorganisms (GCM) 10K type strain sequencing project: providing services to taxonomists for standard genome sequencing and annotation.</title>
        <authorList>
            <consortium name="The Broad Institute Genomics Platform"/>
            <consortium name="The Broad Institute Genome Sequencing Center for Infectious Disease"/>
            <person name="Wu L."/>
            <person name="Ma J."/>
        </authorList>
    </citation>
    <scope>NUCLEOTIDE SEQUENCE [LARGE SCALE GENOMIC DNA]</scope>
    <source>
        <strain evidence="10">JCM 16898</strain>
    </source>
</reference>
<evidence type="ECO:0000256" key="4">
    <source>
        <dbReference type="ARBA" id="ARBA00023002"/>
    </source>
</evidence>
<dbReference type="EMBL" id="BAAAZN010000006">
    <property type="protein sequence ID" value="GAA3547752.1"/>
    <property type="molecule type" value="Genomic_DNA"/>
</dbReference>
<evidence type="ECO:0000313" key="9">
    <source>
        <dbReference type="EMBL" id="GAA3547752.1"/>
    </source>
</evidence>
<dbReference type="InterPro" id="IPR047109">
    <property type="entry name" value="CAD-like"/>
</dbReference>
<evidence type="ECO:0000256" key="6">
    <source>
        <dbReference type="ARBA" id="ARBA00048262"/>
    </source>
</evidence>
<evidence type="ECO:0000256" key="2">
    <source>
        <dbReference type="ARBA" id="ARBA00022723"/>
    </source>
</evidence>
<comment type="cofactor">
    <cofactor evidence="1 7">
        <name>Zn(2+)</name>
        <dbReference type="ChEBI" id="CHEBI:29105"/>
    </cofactor>
</comment>
<dbReference type="Gene3D" id="3.90.180.10">
    <property type="entry name" value="Medium-chain alcohol dehydrogenases, catalytic domain"/>
    <property type="match status" value="1"/>
</dbReference>
<evidence type="ECO:0000259" key="8">
    <source>
        <dbReference type="SMART" id="SM00829"/>
    </source>
</evidence>
<evidence type="ECO:0000256" key="1">
    <source>
        <dbReference type="ARBA" id="ARBA00001947"/>
    </source>
</evidence>
<dbReference type="InterPro" id="IPR013149">
    <property type="entry name" value="ADH-like_C"/>
</dbReference>
<evidence type="ECO:0000256" key="3">
    <source>
        <dbReference type="ARBA" id="ARBA00022833"/>
    </source>
</evidence>
<dbReference type="InterPro" id="IPR002328">
    <property type="entry name" value="ADH_Zn_CS"/>
</dbReference>
<dbReference type="SMART" id="SM00829">
    <property type="entry name" value="PKS_ER"/>
    <property type="match status" value="1"/>
</dbReference>
<feature type="domain" description="Enoyl reductase (ER)" evidence="8">
    <location>
        <begin position="11"/>
        <end position="342"/>
    </location>
</feature>
<accession>A0ABP6WAX5</accession>
<evidence type="ECO:0000256" key="5">
    <source>
        <dbReference type="ARBA" id="ARBA00024074"/>
    </source>
</evidence>
<organism evidence="9 10">
    <name type="scientific">Amycolatopsis ultiminotia</name>
    <dbReference type="NCBI Taxonomy" id="543629"/>
    <lineage>
        <taxon>Bacteria</taxon>
        <taxon>Bacillati</taxon>
        <taxon>Actinomycetota</taxon>
        <taxon>Actinomycetes</taxon>
        <taxon>Pseudonocardiales</taxon>
        <taxon>Pseudonocardiaceae</taxon>
        <taxon>Amycolatopsis</taxon>
    </lineage>
</organism>
<keyword evidence="4" id="KW-0560">Oxidoreductase</keyword>
<dbReference type="SUPFAM" id="SSF50129">
    <property type="entry name" value="GroES-like"/>
    <property type="match status" value="1"/>
</dbReference>
<dbReference type="InterPro" id="IPR013154">
    <property type="entry name" value="ADH-like_N"/>
</dbReference>
<dbReference type="RefSeq" id="WP_344860817.1">
    <property type="nucleotide sequence ID" value="NZ_BAAAZN010000006.1"/>
</dbReference>
<dbReference type="PANTHER" id="PTHR42683">
    <property type="entry name" value="ALDEHYDE REDUCTASE"/>
    <property type="match status" value="1"/>
</dbReference>
<dbReference type="InterPro" id="IPR020843">
    <property type="entry name" value="ER"/>
</dbReference>
<keyword evidence="3 7" id="KW-0862">Zinc</keyword>
<dbReference type="SUPFAM" id="SSF51735">
    <property type="entry name" value="NAD(P)-binding Rossmann-fold domains"/>
    <property type="match status" value="1"/>
</dbReference>
<dbReference type="CDD" id="cd05283">
    <property type="entry name" value="CAD1"/>
    <property type="match status" value="1"/>
</dbReference>
<dbReference type="Proteomes" id="UP001500689">
    <property type="component" value="Unassembled WGS sequence"/>
</dbReference>
<proteinExistence type="inferred from homology"/>
<comment type="similarity">
    <text evidence="7">Belongs to the zinc-containing alcohol dehydrogenase family.</text>
</comment>
<sequence length="347" mass="36803">MPNVSAYGAPSVNAALEPMTIGRRAVGPQDVHIEIKYCGVCHTDVVQTRDGWGPGVYPMVPGHEITGLVTEVGAEVTRFAPGDRVGVGTYIDSCRECENCRSGLEVYCTGSGVVPTYNSVDPEGNPNQGGYATAIVVDEHFVVRVPDALGLDVAAPLLCAGITTYSPLRHWKAGPGSRVAVLGMGGLGHVAVQFAHALGAEVTVLSRTLGKKADGLRLGADHYYATDDPATFDQLAGQFDLILCTISSAIGFDAYLNLLKVDGTLVNVGAPDEPISMDNWSLIPMRRSYAASSSGGVPELQEMLDFAAEHGVAAVIEQIRPAELNEAFGKLERAEVRYRFVLDTAQL</sequence>
<comment type="caution">
    <text evidence="9">The sequence shown here is derived from an EMBL/GenBank/DDBJ whole genome shotgun (WGS) entry which is preliminary data.</text>
</comment>
<keyword evidence="2 7" id="KW-0479">Metal-binding</keyword>
<dbReference type="PROSITE" id="PS00059">
    <property type="entry name" value="ADH_ZINC"/>
    <property type="match status" value="1"/>
</dbReference>
<evidence type="ECO:0000313" key="10">
    <source>
        <dbReference type="Proteomes" id="UP001500689"/>
    </source>
</evidence>
<protein>
    <recommendedName>
        <fullName evidence="5">alcohol dehydrogenase (NADP(+))</fullName>
        <ecNumber evidence="5">1.1.1.2</ecNumber>
    </recommendedName>
</protein>
<dbReference type="Pfam" id="PF00107">
    <property type="entry name" value="ADH_zinc_N"/>
    <property type="match status" value="1"/>
</dbReference>
<dbReference type="Gene3D" id="3.40.50.720">
    <property type="entry name" value="NAD(P)-binding Rossmann-like Domain"/>
    <property type="match status" value="1"/>
</dbReference>
<dbReference type="InterPro" id="IPR011032">
    <property type="entry name" value="GroES-like_sf"/>
</dbReference>
<dbReference type="InterPro" id="IPR036291">
    <property type="entry name" value="NAD(P)-bd_dom_sf"/>
</dbReference>
<keyword evidence="10" id="KW-1185">Reference proteome</keyword>
<name>A0ABP6WAX5_9PSEU</name>
<dbReference type="Pfam" id="PF08240">
    <property type="entry name" value="ADH_N"/>
    <property type="match status" value="1"/>
</dbReference>